<dbReference type="InterPro" id="IPR036291">
    <property type="entry name" value="NAD(P)-bd_dom_sf"/>
</dbReference>
<evidence type="ECO:0000313" key="5">
    <source>
        <dbReference type="Proteomes" id="UP000638648"/>
    </source>
</evidence>
<dbReference type="SUPFAM" id="SSF51735">
    <property type="entry name" value="NAD(P)-binding Rossmann-fold domains"/>
    <property type="match status" value="1"/>
</dbReference>
<dbReference type="NCBIfam" id="NF005559">
    <property type="entry name" value="PRK07231.1"/>
    <property type="match status" value="1"/>
</dbReference>
<dbReference type="GO" id="GO:0004316">
    <property type="term" value="F:3-oxoacyl-[acyl-carrier-protein] reductase (NADPH) activity"/>
    <property type="evidence" value="ECO:0007669"/>
    <property type="project" value="UniProtKB-EC"/>
</dbReference>
<dbReference type="InterPro" id="IPR002347">
    <property type="entry name" value="SDR_fam"/>
</dbReference>
<dbReference type="PANTHER" id="PTHR42760">
    <property type="entry name" value="SHORT-CHAIN DEHYDROGENASES/REDUCTASES FAMILY MEMBER"/>
    <property type="match status" value="1"/>
</dbReference>
<proteinExistence type="inferred from homology"/>
<dbReference type="SMART" id="SM00822">
    <property type="entry name" value="PKS_KR"/>
    <property type="match status" value="1"/>
</dbReference>
<dbReference type="Gene3D" id="3.40.50.720">
    <property type="entry name" value="NAD(P)-binding Rossmann-like Domain"/>
    <property type="match status" value="1"/>
</dbReference>
<evidence type="ECO:0000313" key="4">
    <source>
        <dbReference type="EMBL" id="MBE1603155.1"/>
    </source>
</evidence>
<name>A0A927MM17_9ACTN</name>
<dbReference type="PRINTS" id="PR00081">
    <property type="entry name" value="GDHRDH"/>
</dbReference>
<dbReference type="AlphaFoldDB" id="A0A927MM17"/>
<dbReference type="EC" id="1.1.1.100" evidence="4"/>
<dbReference type="FunFam" id="3.40.50.720:FF:000084">
    <property type="entry name" value="Short-chain dehydrogenase reductase"/>
    <property type="match status" value="1"/>
</dbReference>
<dbReference type="Pfam" id="PF13561">
    <property type="entry name" value="adh_short_C2"/>
    <property type="match status" value="1"/>
</dbReference>
<dbReference type="RefSeq" id="WP_192748044.1">
    <property type="nucleotide sequence ID" value="NZ_BAABJL010000160.1"/>
</dbReference>
<gene>
    <name evidence="4" type="ORF">HEB94_000003</name>
</gene>
<accession>A0A927MM17</accession>
<protein>
    <submittedName>
        <fullName evidence="4">3-oxoacyl-[acyl-carrier protein] reductase</fullName>
        <ecNumber evidence="4">1.1.1.100</ecNumber>
    </submittedName>
</protein>
<dbReference type="CDD" id="cd05233">
    <property type="entry name" value="SDR_c"/>
    <property type="match status" value="1"/>
</dbReference>
<organism evidence="4 5">
    <name type="scientific">Actinopolymorpha pittospori</name>
    <dbReference type="NCBI Taxonomy" id="648752"/>
    <lineage>
        <taxon>Bacteria</taxon>
        <taxon>Bacillati</taxon>
        <taxon>Actinomycetota</taxon>
        <taxon>Actinomycetes</taxon>
        <taxon>Propionibacteriales</taxon>
        <taxon>Actinopolymorphaceae</taxon>
        <taxon>Actinopolymorpha</taxon>
    </lineage>
</organism>
<sequence>MQIDLSGKTAIVTGGGRGIGRDLVLRLAAEGVQTVALDVNQDDLDSLQAELASSPVASLQLRCDVTDSAQITEVVEQVRQRFGRIDILVNNAGVTATGPIDTLPEEAWRRCHEVNLTAVFLMCKAVVPVMKHQGFGRILNASSFAAIVPSVAHAAYASSKAAVAHFTRALAGEVGPWNITVNAYAPGMVPTTLNHFTERPQEEQDRLLNTLTLRRWGSTEDIGNLLCFLASDQASYITGTLIDVSGGKLATQVPSVAYEFAAAGDESTII</sequence>
<keyword evidence="5" id="KW-1185">Reference proteome</keyword>
<dbReference type="EMBL" id="JADBEM010000001">
    <property type="protein sequence ID" value="MBE1603155.1"/>
    <property type="molecule type" value="Genomic_DNA"/>
</dbReference>
<evidence type="ECO:0000259" key="3">
    <source>
        <dbReference type="SMART" id="SM00822"/>
    </source>
</evidence>
<comment type="caution">
    <text evidence="4">The sequence shown here is derived from an EMBL/GenBank/DDBJ whole genome shotgun (WGS) entry which is preliminary data.</text>
</comment>
<dbReference type="InterPro" id="IPR020904">
    <property type="entry name" value="Sc_DH/Rdtase_CS"/>
</dbReference>
<dbReference type="InterPro" id="IPR057326">
    <property type="entry name" value="KR_dom"/>
</dbReference>
<evidence type="ECO:0000256" key="2">
    <source>
        <dbReference type="ARBA" id="ARBA00023002"/>
    </source>
</evidence>
<feature type="domain" description="Ketoreductase" evidence="3">
    <location>
        <begin position="8"/>
        <end position="187"/>
    </location>
</feature>
<dbReference type="Proteomes" id="UP000638648">
    <property type="component" value="Unassembled WGS sequence"/>
</dbReference>
<dbReference type="PRINTS" id="PR00080">
    <property type="entry name" value="SDRFAMILY"/>
</dbReference>
<dbReference type="PROSITE" id="PS00061">
    <property type="entry name" value="ADH_SHORT"/>
    <property type="match status" value="1"/>
</dbReference>
<evidence type="ECO:0000256" key="1">
    <source>
        <dbReference type="ARBA" id="ARBA00006484"/>
    </source>
</evidence>
<reference evidence="4" key="1">
    <citation type="submission" date="2020-10" db="EMBL/GenBank/DDBJ databases">
        <title>Sequencing the genomes of 1000 actinobacteria strains.</title>
        <authorList>
            <person name="Klenk H.-P."/>
        </authorList>
    </citation>
    <scope>NUCLEOTIDE SEQUENCE</scope>
    <source>
        <strain evidence="4">DSM 45354</strain>
    </source>
</reference>
<dbReference type="PANTHER" id="PTHR42760:SF133">
    <property type="entry name" value="3-OXOACYL-[ACYL-CARRIER-PROTEIN] REDUCTASE"/>
    <property type="match status" value="1"/>
</dbReference>
<comment type="similarity">
    <text evidence="1">Belongs to the short-chain dehydrogenases/reductases (SDR) family.</text>
</comment>
<keyword evidence="2 4" id="KW-0560">Oxidoreductase</keyword>